<dbReference type="Proteomes" id="UP000284112">
    <property type="component" value="Unassembled WGS sequence"/>
</dbReference>
<dbReference type="Pfam" id="PF05717">
    <property type="entry name" value="TnpB_IS66"/>
    <property type="match status" value="1"/>
</dbReference>
<dbReference type="NCBIfam" id="NF033819">
    <property type="entry name" value="IS66_TnpB"/>
    <property type="match status" value="1"/>
</dbReference>
<gene>
    <name evidence="1" type="ORF">DW641_14725</name>
</gene>
<name>A0A414RYC7_9FIRM</name>
<proteinExistence type="predicted"/>
<dbReference type="RefSeq" id="WP_118310246.1">
    <property type="nucleotide sequence ID" value="NZ_CAXSPU010000006.1"/>
</dbReference>
<dbReference type="PANTHER" id="PTHR36455">
    <property type="match status" value="1"/>
</dbReference>
<sequence>MLNDANASGFKKVYLATGFTDLRCGIDGLANIIRFQFKLDPYDKNTLFLFCGRRNDRIKALLWEGDGFLLMYKRLDNGAFRWPRLTDEAMSITEDQYRMLMQGFEIVARNPISELKETPSMM</sequence>
<protein>
    <submittedName>
        <fullName evidence="1">Transposase</fullName>
    </submittedName>
</protein>
<reference evidence="1 2" key="1">
    <citation type="submission" date="2018-08" db="EMBL/GenBank/DDBJ databases">
        <title>A genome reference for cultivated species of the human gut microbiota.</title>
        <authorList>
            <person name="Zou Y."/>
            <person name="Xue W."/>
            <person name="Luo G."/>
        </authorList>
    </citation>
    <scope>NUCLEOTIDE SEQUENCE [LARGE SCALE GENOMIC DNA]</scope>
    <source>
        <strain evidence="1 2">AM23-13</strain>
    </source>
</reference>
<accession>A0A414RYC7</accession>
<comment type="caution">
    <text evidence="1">The sequence shown here is derived from an EMBL/GenBank/DDBJ whole genome shotgun (WGS) entry which is preliminary data.</text>
</comment>
<dbReference type="PANTHER" id="PTHR36455:SF1">
    <property type="entry name" value="BLR8292 PROTEIN"/>
    <property type="match status" value="1"/>
</dbReference>
<dbReference type="InterPro" id="IPR008878">
    <property type="entry name" value="Transposase_IS66_Orf2"/>
</dbReference>
<organism evidence="1 2">
    <name type="scientific">Dorea longicatena</name>
    <dbReference type="NCBI Taxonomy" id="88431"/>
    <lineage>
        <taxon>Bacteria</taxon>
        <taxon>Bacillati</taxon>
        <taxon>Bacillota</taxon>
        <taxon>Clostridia</taxon>
        <taxon>Lachnospirales</taxon>
        <taxon>Lachnospiraceae</taxon>
        <taxon>Dorea</taxon>
    </lineage>
</organism>
<evidence type="ECO:0000313" key="2">
    <source>
        <dbReference type="Proteomes" id="UP000284112"/>
    </source>
</evidence>
<evidence type="ECO:0000313" key="1">
    <source>
        <dbReference type="EMBL" id="RHG03800.1"/>
    </source>
</evidence>
<dbReference type="AlphaFoldDB" id="A0A414RYC7"/>
<dbReference type="EMBL" id="QRHW01000041">
    <property type="protein sequence ID" value="RHG03800.1"/>
    <property type="molecule type" value="Genomic_DNA"/>
</dbReference>